<feature type="region of interest" description="Disordered" evidence="2">
    <location>
        <begin position="1"/>
        <end position="34"/>
    </location>
</feature>
<evidence type="ECO:0000256" key="1">
    <source>
        <dbReference type="ARBA" id="ARBA00007535"/>
    </source>
</evidence>
<dbReference type="PANTHER" id="PTHR13890:SF35">
    <property type="entry name" value="MAGNESIUM TRANSPORTER MRS2-3"/>
    <property type="match status" value="1"/>
</dbReference>
<proteinExistence type="inferred from homology"/>
<dbReference type="Proteomes" id="UP001374584">
    <property type="component" value="Unassembled WGS sequence"/>
</dbReference>
<protein>
    <submittedName>
        <fullName evidence="4">Uncharacterized protein</fullName>
    </submittedName>
</protein>
<feature type="compositionally biased region" description="Basic and acidic residues" evidence="2">
    <location>
        <begin position="1"/>
        <end position="18"/>
    </location>
</feature>
<comment type="similarity">
    <text evidence="1">Belongs to the CorA metal ion transporter (MIT) (TC 1.A.35.5) family.</text>
</comment>
<gene>
    <name evidence="4" type="ORF">VNO80_08336</name>
</gene>
<organism evidence="4 5">
    <name type="scientific">Phaseolus coccineus</name>
    <name type="common">Scarlet runner bean</name>
    <name type="synonym">Phaseolus multiflorus</name>
    <dbReference type="NCBI Taxonomy" id="3886"/>
    <lineage>
        <taxon>Eukaryota</taxon>
        <taxon>Viridiplantae</taxon>
        <taxon>Streptophyta</taxon>
        <taxon>Embryophyta</taxon>
        <taxon>Tracheophyta</taxon>
        <taxon>Spermatophyta</taxon>
        <taxon>Magnoliopsida</taxon>
        <taxon>eudicotyledons</taxon>
        <taxon>Gunneridae</taxon>
        <taxon>Pentapetalae</taxon>
        <taxon>rosids</taxon>
        <taxon>fabids</taxon>
        <taxon>Fabales</taxon>
        <taxon>Fabaceae</taxon>
        <taxon>Papilionoideae</taxon>
        <taxon>50 kb inversion clade</taxon>
        <taxon>NPAAA clade</taxon>
        <taxon>indigoferoid/millettioid clade</taxon>
        <taxon>Phaseoleae</taxon>
        <taxon>Phaseolus</taxon>
    </lineage>
</organism>
<dbReference type="InterPro" id="IPR039204">
    <property type="entry name" value="MRS2-like"/>
</dbReference>
<evidence type="ECO:0000256" key="3">
    <source>
        <dbReference type="SAM" id="Phobius"/>
    </source>
</evidence>
<accession>A0AAN9NQD0</accession>
<keyword evidence="3" id="KW-1133">Transmembrane helix</keyword>
<feature type="transmembrane region" description="Helical" evidence="3">
    <location>
        <begin position="300"/>
        <end position="322"/>
    </location>
</feature>
<dbReference type="AlphaFoldDB" id="A0AAN9NQD0"/>
<dbReference type="EMBL" id="JAYMYR010000003">
    <property type="protein sequence ID" value="KAK7374893.1"/>
    <property type="molecule type" value="Genomic_DNA"/>
</dbReference>
<dbReference type="Gene3D" id="1.20.58.340">
    <property type="entry name" value="Magnesium transport protein CorA, transmembrane region"/>
    <property type="match status" value="1"/>
</dbReference>
<dbReference type="GO" id="GO:0015095">
    <property type="term" value="F:magnesium ion transmembrane transporter activity"/>
    <property type="evidence" value="ECO:0007669"/>
    <property type="project" value="UniProtKB-ARBA"/>
</dbReference>
<keyword evidence="5" id="KW-1185">Reference proteome</keyword>
<keyword evidence="3" id="KW-0812">Transmembrane</keyword>
<sequence length="325" mass="37406">MANDGERERDSGTGEVRRILGGGRRQMKAPRSQMRETRVRQQWLLLDWKGKEKVLEVRYDAINRHIGLSADDLDKFFSCHSIILSREGAIGFNWEHFKAIITPQEVLFNTGSVTPLVHETQDWILQEFSSFDPNPNHEAINIFFPFEFRILDFCLKAVSSKLDDELDTIEHEAHSIMKQSIFKTCTFGFWDSIAEAMDEIKFQLGDLTAQVHKVRDELEQLKDDDKRKTKLCTNVRTAPDFGAGGPSHRERKPVDVGELETLLNTYSKQNIETLKKLSTVRRYVDKSESRIIHKHGQRNYIIAILTLGVVIGSFGFGLFSYFHSK</sequence>
<dbReference type="Pfam" id="PF22099">
    <property type="entry name" value="MRS2-like"/>
    <property type="match status" value="1"/>
</dbReference>
<name>A0AAN9NQD0_PHACN</name>
<evidence type="ECO:0000313" key="4">
    <source>
        <dbReference type="EMBL" id="KAK7374893.1"/>
    </source>
</evidence>
<keyword evidence="3" id="KW-0472">Membrane</keyword>
<comment type="caution">
    <text evidence="4">The sequence shown here is derived from an EMBL/GenBank/DDBJ whole genome shotgun (WGS) entry which is preliminary data.</text>
</comment>
<dbReference type="PANTHER" id="PTHR13890">
    <property type="entry name" value="RNA SPLICING PROTEIN MRS2, MITOCHONDRIAL"/>
    <property type="match status" value="1"/>
</dbReference>
<evidence type="ECO:0000313" key="5">
    <source>
        <dbReference type="Proteomes" id="UP001374584"/>
    </source>
</evidence>
<evidence type="ECO:0000256" key="2">
    <source>
        <dbReference type="SAM" id="MobiDB-lite"/>
    </source>
</evidence>
<reference evidence="4 5" key="1">
    <citation type="submission" date="2024-01" db="EMBL/GenBank/DDBJ databases">
        <title>The genomes of 5 underutilized Papilionoideae crops provide insights into root nodulation and disease resistanc.</title>
        <authorList>
            <person name="Jiang F."/>
        </authorList>
    </citation>
    <scope>NUCLEOTIDE SEQUENCE [LARGE SCALE GENOMIC DNA]</scope>
    <source>
        <strain evidence="4">JINMINGXINNONG_FW02</strain>
        <tissue evidence="4">Leaves</tissue>
    </source>
</reference>